<sequence length="108" mass="12942">MRHRAKFPPRYRKVCSDVLAHSDDEFNAEKKVYVIKSLPYHSKNANKFFRRLDVEILKEEEINGKTSRKRIRKLPKIPAVSEFKRAPKNLPIDFYNLNWFKELPPTQK</sequence>
<evidence type="ECO:0000313" key="1">
    <source>
        <dbReference type="EMBL" id="KAG0144706.1"/>
    </source>
</evidence>
<accession>A0A9P6NJJ6</accession>
<proteinExistence type="predicted"/>
<evidence type="ECO:0000313" key="2">
    <source>
        <dbReference type="Proteomes" id="UP000886653"/>
    </source>
</evidence>
<gene>
    <name evidence="1" type="ORF">CROQUDRAFT_708506</name>
</gene>
<reference evidence="1" key="1">
    <citation type="submission" date="2013-11" db="EMBL/GenBank/DDBJ databases">
        <title>Genome sequence of the fusiform rust pathogen reveals effectors for host alternation and coevolution with pine.</title>
        <authorList>
            <consortium name="DOE Joint Genome Institute"/>
            <person name="Smith K."/>
            <person name="Pendleton A."/>
            <person name="Kubisiak T."/>
            <person name="Anderson C."/>
            <person name="Salamov A."/>
            <person name="Aerts A."/>
            <person name="Riley R."/>
            <person name="Clum A."/>
            <person name="Lindquist E."/>
            <person name="Ence D."/>
            <person name="Campbell M."/>
            <person name="Kronenberg Z."/>
            <person name="Feau N."/>
            <person name="Dhillon B."/>
            <person name="Hamelin R."/>
            <person name="Burleigh J."/>
            <person name="Smith J."/>
            <person name="Yandell M."/>
            <person name="Nelson C."/>
            <person name="Grigoriev I."/>
            <person name="Davis J."/>
        </authorList>
    </citation>
    <scope>NUCLEOTIDE SEQUENCE</scope>
    <source>
        <strain evidence="1">G11</strain>
    </source>
</reference>
<protein>
    <submittedName>
        <fullName evidence="1">Uncharacterized protein</fullName>
    </submittedName>
</protein>
<organism evidence="1 2">
    <name type="scientific">Cronartium quercuum f. sp. fusiforme G11</name>
    <dbReference type="NCBI Taxonomy" id="708437"/>
    <lineage>
        <taxon>Eukaryota</taxon>
        <taxon>Fungi</taxon>
        <taxon>Dikarya</taxon>
        <taxon>Basidiomycota</taxon>
        <taxon>Pucciniomycotina</taxon>
        <taxon>Pucciniomycetes</taxon>
        <taxon>Pucciniales</taxon>
        <taxon>Coleosporiaceae</taxon>
        <taxon>Cronartium</taxon>
    </lineage>
</organism>
<name>A0A9P6NJJ6_9BASI</name>
<keyword evidence="2" id="KW-1185">Reference proteome</keyword>
<dbReference type="AlphaFoldDB" id="A0A9P6NJJ6"/>
<dbReference type="OrthoDB" id="2506388at2759"/>
<comment type="caution">
    <text evidence="1">The sequence shown here is derived from an EMBL/GenBank/DDBJ whole genome shotgun (WGS) entry which is preliminary data.</text>
</comment>
<dbReference type="EMBL" id="MU167290">
    <property type="protein sequence ID" value="KAG0144706.1"/>
    <property type="molecule type" value="Genomic_DNA"/>
</dbReference>
<dbReference type="Proteomes" id="UP000886653">
    <property type="component" value="Unassembled WGS sequence"/>
</dbReference>